<dbReference type="AlphaFoldDB" id="A0AAE0FYX3"/>
<dbReference type="GO" id="GO:0004252">
    <property type="term" value="F:serine-type endopeptidase activity"/>
    <property type="evidence" value="ECO:0007669"/>
    <property type="project" value="InterPro"/>
</dbReference>
<comment type="similarity">
    <text evidence="1">Belongs to the peptidase S9A family.</text>
</comment>
<dbReference type="PANTHER" id="PTHR11757:SF19">
    <property type="entry name" value="PROLYL ENDOPEPTIDASE-LIKE"/>
    <property type="match status" value="1"/>
</dbReference>
<gene>
    <name evidence="3" type="ORF">CYMTET_22883</name>
</gene>
<dbReference type="PANTHER" id="PTHR11757">
    <property type="entry name" value="PROTEASE FAMILY S9A OLIGOPEPTIDASE"/>
    <property type="match status" value="1"/>
</dbReference>
<dbReference type="Gene3D" id="2.130.10.120">
    <property type="entry name" value="Prolyl oligopeptidase, N-terminal domain"/>
    <property type="match status" value="1"/>
</dbReference>
<sequence length="430" mass="48695">MANASDSTDLKPPVATKRAHRVPFGAVEGENRGYKPFKQLRYRDDPWFWLRDDERKNEEVLELLRRENAYTTQQTAHLEKFKSKLYDEHISHLKQTDDRPAYRHGKFYYYSKTIEGKSYDIYCRKKASTLQAMSNESEEITLDVNLVAEGHTQCVVSGVQPSPDHALIAYSVDFSGNETYDVRVRTLATGEDQATEVVGVVGGVVWGADNSEFYYLAEDEAKRPYKLFRHRLGELQSQDECLFTEPDDLFYMDIWQSQDGKFLLVESSSTETTEIAFLDLLGGTALTTIQPREFGLRYGVDHHDGLFIIWTNIDSALNNRLMTAPVAAPGKANWQEVIPYDPARKIDSVQVFKGFLALEGREAGLTQLWTIEMGRQGPSASTLHKVAFDEDLYEASISINKIALVAASETLRRLAQSSFEGEGEKGWLSL</sequence>
<dbReference type="EMBL" id="LGRX02011710">
    <property type="protein sequence ID" value="KAK3268616.1"/>
    <property type="molecule type" value="Genomic_DNA"/>
</dbReference>
<dbReference type="Pfam" id="PF02897">
    <property type="entry name" value="Peptidase_S9_N"/>
    <property type="match status" value="1"/>
</dbReference>
<evidence type="ECO:0000256" key="1">
    <source>
        <dbReference type="ARBA" id="ARBA00005228"/>
    </source>
</evidence>
<feature type="domain" description="Peptidase S9A N-terminal" evidence="2">
    <location>
        <begin position="41"/>
        <end position="395"/>
    </location>
</feature>
<evidence type="ECO:0000313" key="4">
    <source>
        <dbReference type="Proteomes" id="UP001190700"/>
    </source>
</evidence>
<proteinExistence type="inferred from homology"/>
<evidence type="ECO:0000313" key="3">
    <source>
        <dbReference type="EMBL" id="KAK3268616.1"/>
    </source>
</evidence>
<reference evidence="3 4" key="1">
    <citation type="journal article" date="2015" name="Genome Biol. Evol.">
        <title>Comparative Genomics of a Bacterivorous Green Alga Reveals Evolutionary Causalities and Consequences of Phago-Mixotrophic Mode of Nutrition.</title>
        <authorList>
            <person name="Burns J.A."/>
            <person name="Paasch A."/>
            <person name="Narechania A."/>
            <person name="Kim E."/>
        </authorList>
    </citation>
    <scope>NUCLEOTIDE SEQUENCE [LARGE SCALE GENOMIC DNA]</scope>
    <source>
        <strain evidence="3 4">PLY_AMNH</strain>
    </source>
</reference>
<name>A0AAE0FYX3_9CHLO</name>
<organism evidence="3 4">
    <name type="scientific">Cymbomonas tetramitiformis</name>
    <dbReference type="NCBI Taxonomy" id="36881"/>
    <lineage>
        <taxon>Eukaryota</taxon>
        <taxon>Viridiplantae</taxon>
        <taxon>Chlorophyta</taxon>
        <taxon>Pyramimonadophyceae</taxon>
        <taxon>Pyramimonadales</taxon>
        <taxon>Pyramimonadaceae</taxon>
        <taxon>Cymbomonas</taxon>
    </lineage>
</organism>
<protein>
    <recommendedName>
        <fullName evidence="2">Peptidase S9A N-terminal domain-containing protein</fullName>
    </recommendedName>
</protein>
<dbReference type="Proteomes" id="UP001190700">
    <property type="component" value="Unassembled WGS sequence"/>
</dbReference>
<evidence type="ECO:0000259" key="2">
    <source>
        <dbReference type="Pfam" id="PF02897"/>
    </source>
</evidence>
<dbReference type="InterPro" id="IPR051543">
    <property type="entry name" value="Serine_Peptidase_S9A"/>
</dbReference>
<dbReference type="InterPro" id="IPR023302">
    <property type="entry name" value="Pept_S9A_N"/>
</dbReference>
<keyword evidence="4" id="KW-1185">Reference proteome</keyword>
<feature type="non-terminal residue" evidence="3">
    <location>
        <position position="430"/>
    </location>
</feature>
<comment type="caution">
    <text evidence="3">The sequence shown here is derived from an EMBL/GenBank/DDBJ whole genome shotgun (WGS) entry which is preliminary data.</text>
</comment>
<dbReference type="SUPFAM" id="SSF50993">
    <property type="entry name" value="Peptidase/esterase 'gauge' domain"/>
    <property type="match status" value="1"/>
</dbReference>
<accession>A0AAE0FYX3</accession>